<dbReference type="EMBL" id="UINC01171076">
    <property type="protein sequence ID" value="SVD75441.1"/>
    <property type="molecule type" value="Genomic_DNA"/>
</dbReference>
<accession>A0A382XY96</accession>
<gene>
    <name evidence="2" type="ORF">METZ01_LOCUS428295</name>
</gene>
<sequence length="32" mass="3493">AIDGRQEASIPLEVKQLPEQKPDDPTGNDDES</sequence>
<feature type="non-terminal residue" evidence="2">
    <location>
        <position position="1"/>
    </location>
</feature>
<name>A0A382XY96_9ZZZZ</name>
<evidence type="ECO:0000313" key="2">
    <source>
        <dbReference type="EMBL" id="SVD75441.1"/>
    </source>
</evidence>
<evidence type="ECO:0000256" key="1">
    <source>
        <dbReference type="SAM" id="MobiDB-lite"/>
    </source>
</evidence>
<dbReference type="AlphaFoldDB" id="A0A382XY96"/>
<reference evidence="2" key="1">
    <citation type="submission" date="2018-05" db="EMBL/GenBank/DDBJ databases">
        <authorList>
            <person name="Lanie J.A."/>
            <person name="Ng W.-L."/>
            <person name="Kazmierczak K.M."/>
            <person name="Andrzejewski T.M."/>
            <person name="Davidsen T.M."/>
            <person name="Wayne K.J."/>
            <person name="Tettelin H."/>
            <person name="Glass J.I."/>
            <person name="Rusch D."/>
            <person name="Podicherti R."/>
            <person name="Tsui H.-C.T."/>
            <person name="Winkler M.E."/>
        </authorList>
    </citation>
    <scope>NUCLEOTIDE SEQUENCE</scope>
</reference>
<feature type="region of interest" description="Disordered" evidence="1">
    <location>
        <begin position="1"/>
        <end position="32"/>
    </location>
</feature>
<organism evidence="2">
    <name type="scientific">marine metagenome</name>
    <dbReference type="NCBI Taxonomy" id="408172"/>
    <lineage>
        <taxon>unclassified sequences</taxon>
        <taxon>metagenomes</taxon>
        <taxon>ecological metagenomes</taxon>
    </lineage>
</organism>
<proteinExistence type="predicted"/>
<protein>
    <submittedName>
        <fullName evidence="2">Uncharacterized protein</fullName>
    </submittedName>
</protein>